<name>A0AAW1WWX9_RUBAR</name>
<dbReference type="Proteomes" id="UP001457282">
    <property type="component" value="Unassembled WGS sequence"/>
</dbReference>
<organism evidence="3 4">
    <name type="scientific">Rubus argutus</name>
    <name type="common">Southern blackberry</name>
    <dbReference type="NCBI Taxonomy" id="59490"/>
    <lineage>
        <taxon>Eukaryota</taxon>
        <taxon>Viridiplantae</taxon>
        <taxon>Streptophyta</taxon>
        <taxon>Embryophyta</taxon>
        <taxon>Tracheophyta</taxon>
        <taxon>Spermatophyta</taxon>
        <taxon>Magnoliopsida</taxon>
        <taxon>eudicotyledons</taxon>
        <taxon>Gunneridae</taxon>
        <taxon>Pentapetalae</taxon>
        <taxon>rosids</taxon>
        <taxon>fabids</taxon>
        <taxon>Rosales</taxon>
        <taxon>Rosaceae</taxon>
        <taxon>Rosoideae</taxon>
        <taxon>Rosoideae incertae sedis</taxon>
        <taxon>Rubus</taxon>
    </lineage>
</organism>
<evidence type="ECO:0000256" key="1">
    <source>
        <dbReference type="ARBA" id="ARBA00009861"/>
    </source>
</evidence>
<gene>
    <name evidence="3" type="ORF">M0R45_025419</name>
</gene>
<dbReference type="Gene3D" id="3.30.559.10">
    <property type="entry name" value="Chloramphenicol acetyltransferase-like domain"/>
    <property type="match status" value="1"/>
</dbReference>
<dbReference type="Pfam" id="PF02458">
    <property type="entry name" value="Transferase"/>
    <property type="match status" value="1"/>
</dbReference>
<dbReference type="InterPro" id="IPR023213">
    <property type="entry name" value="CAT-like_dom_sf"/>
</dbReference>
<dbReference type="PANTHER" id="PTHR31147:SF66">
    <property type="entry name" value="OS05G0315700 PROTEIN"/>
    <property type="match status" value="1"/>
</dbReference>
<accession>A0AAW1WWX9</accession>
<dbReference type="PANTHER" id="PTHR31147">
    <property type="entry name" value="ACYL TRANSFERASE 4"/>
    <property type="match status" value="1"/>
</dbReference>
<comment type="similarity">
    <text evidence="1">Belongs to the plant acyltransferase family.</text>
</comment>
<evidence type="ECO:0000313" key="3">
    <source>
        <dbReference type="EMBL" id="KAK9928274.1"/>
    </source>
</evidence>
<dbReference type="InterPro" id="IPR050898">
    <property type="entry name" value="Plant_acyltransferase"/>
</dbReference>
<dbReference type="GO" id="GO:0009836">
    <property type="term" value="P:fruit ripening, climacteric"/>
    <property type="evidence" value="ECO:0007669"/>
    <property type="project" value="UniProtKB-ARBA"/>
</dbReference>
<dbReference type="AlphaFoldDB" id="A0AAW1WWX9"/>
<reference evidence="3 4" key="1">
    <citation type="journal article" date="2023" name="G3 (Bethesda)">
        <title>A chromosome-length genome assembly and annotation of blackberry (Rubus argutus, cv. 'Hillquist').</title>
        <authorList>
            <person name="Bruna T."/>
            <person name="Aryal R."/>
            <person name="Dudchenko O."/>
            <person name="Sargent D.J."/>
            <person name="Mead D."/>
            <person name="Buti M."/>
            <person name="Cavallini A."/>
            <person name="Hytonen T."/>
            <person name="Andres J."/>
            <person name="Pham M."/>
            <person name="Weisz D."/>
            <person name="Mascagni F."/>
            <person name="Usai G."/>
            <person name="Natali L."/>
            <person name="Bassil N."/>
            <person name="Fernandez G.E."/>
            <person name="Lomsadze A."/>
            <person name="Armour M."/>
            <person name="Olukolu B."/>
            <person name="Poorten T."/>
            <person name="Britton C."/>
            <person name="Davik J."/>
            <person name="Ashrafi H."/>
            <person name="Aiden E.L."/>
            <person name="Borodovsky M."/>
            <person name="Worthington M."/>
        </authorList>
    </citation>
    <scope>NUCLEOTIDE SEQUENCE [LARGE SCALE GENOMIC DNA]</scope>
    <source>
        <strain evidence="3">PI 553951</strain>
    </source>
</reference>
<evidence type="ECO:0000256" key="2">
    <source>
        <dbReference type="ARBA" id="ARBA00022679"/>
    </source>
</evidence>
<keyword evidence="2" id="KW-0808">Transferase</keyword>
<evidence type="ECO:0000313" key="4">
    <source>
        <dbReference type="Proteomes" id="UP001457282"/>
    </source>
</evidence>
<proteinExistence type="inferred from homology"/>
<protein>
    <submittedName>
        <fullName evidence="3">Uncharacterized protein</fullName>
    </submittedName>
</protein>
<sequence>MSLPCSLVFQVNRSQPQLITPAKPTPRETKMLSDIDDQEGFRFQVPFIIVYKNNPSMSKREDPVQVVIREALGRALVHYYPLAGRLREGHNQKLMVDCNGEGVLFVEATADVTLEELGDAVQPPCPLLEEFLCDVPGSDGILGCPLLLIQVTLLRCGGFIFALRLNHTICDAAGLVQFLNTVGEMAQGKNEPSIPPVWERVALEHNPKQVVRVSFIVNARGKRNNVRLPLGYYGNACAYPAAVSEAKQLCENPLGYALELVMKAKAEMNEEYLRSVADLMVIRGRPLYTLTGNFIVSDSSRSGLGEIDFGWGSPAFSGPAKALSLISLYSGLKKEKEDGVLVPVCLPLKSMERFQQEVKRMTCLETLENLNNNKPALIMSML</sequence>
<comment type="caution">
    <text evidence="3">The sequence shown here is derived from an EMBL/GenBank/DDBJ whole genome shotgun (WGS) entry which is preliminary data.</text>
</comment>
<keyword evidence="4" id="KW-1185">Reference proteome</keyword>
<dbReference type="EMBL" id="JBEDUW010000005">
    <property type="protein sequence ID" value="KAK9928274.1"/>
    <property type="molecule type" value="Genomic_DNA"/>
</dbReference>
<dbReference type="GO" id="GO:0016740">
    <property type="term" value="F:transferase activity"/>
    <property type="evidence" value="ECO:0007669"/>
    <property type="project" value="UniProtKB-KW"/>
</dbReference>